<dbReference type="SMART" id="SM00388">
    <property type="entry name" value="HisKA"/>
    <property type="match status" value="1"/>
</dbReference>
<evidence type="ECO:0000256" key="1">
    <source>
        <dbReference type="ARBA" id="ARBA00000085"/>
    </source>
</evidence>
<dbReference type="SUPFAM" id="SSF47384">
    <property type="entry name" value="Homodimeric domain of signal transducing histidine kinase"/>
    <property type="match status" value="1"/>
</dbReference>
<evidence type="ECO:0000256" key="2">
    <source>
        <dbReference type="ARBA" id="ARBA00012438"/>
    </source>
</evidence>
<comment type="catalytic activity">
    <reaction evidence="1">
        <text>ATP + protein L-histidine = ADP + protein N-phospho-L-histidine.</text>
        <dbReference type="EC" id="2.7.13.3"/>
    </reaction>
</comment>
<evidence type="ECO:0000256" key="3">
    <source>
        <dbReference type="ARBA" id="ARBA00022553"/>
    </source>
</evidence>
<dbReference type="InterPro" id="IPR004358">
    <property type="entry name" value="Sig_transdc_His_kin-like_C"/>
</dbReference>
<dbReference type="InterPro" id="IPR003594">
    <property type="entry name" value="HATPase_dom"/>
</dbReference>
<proteinExistence type="predicted"/>
<dbReference type="Pfam" id="PF02518">
    <property type="entry name" value="HATPase_c"/>
    <property type="match status" value="1"/>
</dbReference>
<feature type="domain" description="Histidine kinase" evidence="6">
    <location>
        <begin position="184"/>
        <end position="400"/>
    </location>
</feature>
<dbReference type="OrthoDB" id="505225at2"/>
<evidence type="ECO:0000256" key="4">
    <source>
        <dbReference type="ARBA" id="ARBA00022777"/>
    </source>
</evidence>
<dbReference type="InterPro" id="IPR036890">
    <property type="entry name" value="HATPase_C_sf"/>
</dbReference>
<accession>A0A139X7B9</accession>
<dbReference type="SUPFAM" id="SSF55874">
    <property type="entry name" value="ATPase domain of HSP90 chaperone/DNA topoisomerase II/histidine kinase"/>
    <property type="match status" value="1"/>
</dbReference>
<keyword evidence="5" id="KW-0902">Two-component regulatory system</keyword>
<dbReference type="Pfam" id="PF00512">
    <property type="entry name" value="HisKA"/>
    <property type="match status" value="1"/>
</dbReference>
<dbReference type="PRINTS" id="PR00344">
    <property type="entry name" value="BCTRLSENSOR"/>
</dbReference>
<dbReference type="EC" id="2.7.13.3" evidence="2"/>
<dbReference type="InterPro" id="IPR003018">
    <property type="entry name" value="GAF"/>
</dbReference>
<gene>
    <name evidence="7" type="ORF">WA1_26065</name>
</gene>
<dbReference type="SMART" id="SM00387">
    <property type="entry name" value="HATPase_c"/>
    <property type="match status" value="1"/>
</dbReference>
<evidence type="ECO:0000313" key="7">
    <source>
        <dbReference type="EMBL" id="KYC40586.1"/>
    </source>
</evidence>
<keyword evidence="4" id="KW-0418">Kinase</keyword>
<dbReference type="InterPro" id="IPR036097">
    <property type="entry name" value="HisK_dim/P_sf"/>
</dbReference>
<dbReference type="Gene3D" id="1.10.287.130">
    <property type="match status" value="1"/>
</dbReference>
<dbReference type="InterPro" id="IPR029016">
    <property type="entry name" value="GAF-like_dom_sf"/>
</dbReference>
<dbReference type="SMART" id="SM00065">
    <property type="entry name" value="GAF"/>
    <property type="match status" value="1"/>
</dbReference>
<dbReference type="InterPro" id="IPR003661">
    <property type="entry name" value="HisK_dim/P_dom"/>
</dbReference>
<evidence type="ECO:0000256" key="5">
    <source>
        <dbReference type="ARBA" id="ARBA00023012"/>
    </source>
</evidence>
<dbReference type="PANTHER" id="PTHR43102:SF2">
    <property type="entry name" value="GAF DOMAIN-CONTAINING PROTEIN"/>
    <property type="match status" value="1"/>
</dbReference>
<dbReference type="Pfam" id="PF01590">
    <property type="entry name" value="GAF"/>
    <property type="match status" value="1"/>
</dbReference>
<evidence type="ECO:0000259" key="6">
    <source>
        <dbReference type="PROSITE" id="PS50109"/>
    </source>
</evidence>
<dbReference type="CDD" id="cd00082">
    <property type="entry name" value="HisKA"/>
    <property type="match status" value="1"/>
</dbReference>
<keyword evidence="4" id="KW-0808">Transferase</keyword>
<name>A0A139X7B9_9CYAN</name>
<dbReference type="STRING" id="128403.WA1_26065"/>
<dbReference type="EMBL" id="ANNX02000027">
    <property type="protein sequence ID" value="KYC40586.1"/>
    <property type="molecule type" value="Genomic_DNA"/>
</dbReference>
<dbReference type="SUPFAM" id="SSF55781">
    <property type="entry name" value="GAF domain-like"/>
    <property type="match status" value="1"/>
</dbReference>
<organism evidence="7 8">
    <name type="scientific">Scytonema hofmannii PCC 7110</name>
    <dbReference type="NCBI Taxonomy" id="128403"/>
    <lineage>
        <taxon>Bacteria</taxon>
        <taxon>Bacillati</taxon>
        <taxon>Cyanobacteriota</taxon>
        <taxon>Cyanophyceae</taxon>
        <taxon>Nostocales</taxon>
        <taxon>Scytonemataceae</taxon>
        <taxon>Scytonema</taxon>
    </lineage>
</organism>
<reference evidence="7 8" key="1">
    <citation type="journal article" date="2013" name="Genome Biol. Evol.">
        <title>Genomes of Stigonematalean cyanobacteria (subsection V) and the evolution of oxygenic photosynthesis from prokaryotes to plastids.</title>
        <authorList>
            <person name="Dagan T."/>
            <person name="Roettger M."/>
            <person name="Stucken K."/>
            <person name="Landan G."/>
            <person name="Koch R."/>
            <person name="Major P."/>
            <person name="Gould S.B."/>
            <person name="Goremykin V.V."/>
            <person name="Rippka R."/>
            <person name="Tandeau de Marsac N."/>
            <person name="Gugger M."/>
            <person name="Lockhart P.J."/>
            <person name="Allen J.F."/>
            <person name="Brune I."/>
            <person name="Maus I."/>
            <person name="Puhler A."/>
            <person name="Martin W.F."/>
        </authorList>
    </citation>
    <scope>NUCLEOTIDE SEQUENCE [LARGE SCALE GENOMIC DNA]</scope>
    <source>
        <strain evidence="7 8">PCC 7110</strain>
    </source>
</reference>
<evidence type="ECO:0000313" key="8">
    <source>
        <dbReference type="Proteomes" id="UP000076925"/>
    </source>
</evidence>
<dbReference type="AlphaFoldDB" id="A0A139X7B9"/>
<dbReference type="Proteomes" id="UP000076925">
    <property type="component" value="Unassembled WGS sequence"/>
</dbReference>
<keyword evidence="8" id="KW-1185">Reference proteome</keyword>
<dbReference type="Gene3D" id="3.30.565.10">
    <property type="entry name" value="Histidine kinase-like ATPase, C-terminal domain"/>
    <property type="match status" value="1"/>
</dbReference>
<dbReference type="PROSITE" id="PS50109">
    <property type="entry name" value="HIS_KIN"/>
    <property type="match status" value="1"/>
</dbReference>
<dbReference type="InterPro" id="IPR005467">
    <property type="entry name" value="His_kinase_dom"/>
</dbReference>
<keyword evidence="3" id="KW-0597">Phosphoprotein</keyword>
<sequence>MGLTLPQNELQRLAALRRYQILDTACEAAFDDLTRLAAQICGTPIALISLVDEYRQWFKAKVGLDVESTPRDIAFCSHAILQPNDILIVPDAQLDTRFATNPLVTSAPCIRFYAGAPLVTPEGYTLGTLCVIDFVPRQISSEQVEALRTLSRQVIAQLELRSNLDTLERITTSERRQIEDLISALSHDLRTPLLATRSTLLSMLGGAFGSLSDTWRDVLEDYSQANEDFLKLVEALLDISRYKANFGKNLNCELLNWDKIFVRAITRSNAMSQQKCTITYNILPSLPIVCGDELEIQRVVQNLLDNAVKVSDRNQQVTLEVSPLGVNEVKVSVHDNGQRMTPQEKERLFYRLTQGRGRLSRSGLDLYLCRQIVEAHGGTINVESTLDEGSTFWFTLPVAPVSGFLRCKS</sequence>
<dbReference type="RefSeq" id="WP_017746960.1">
    <property type="nucleotide sequence ID" value="NZ_KQ976354.1"/>
</dbReference>
<dbReference type="PANTHER" id="PTHR43102">
    <property type="entry name" value="SLR1143 PROTEIN"/>
    <property type="match status" value="1"/>
</dbReference>
<dbReference type="GO" id="GO:0000155">
    <property type="term" value="F:phosphorelay sensor kinase activity"/>
    <property type="evidence" value="ECO:0007669"/>
    <property type="project" value="InterPro"/>
</dbReference>
<dbReference type="Gene3D" id="3.30.450.40">
    <property type="match status" value="1"/>
</dbReference>
<comment type="caution">
    <text evidence="7">The sequence shown here is derived from an EMBL/GenBank/DDBJ whole genome shotgun (WGS) entry which is preliminary data.</text>
</comment>
<protein>
    <recommendedName>
        <fullName evidence="2">histidine kinase</fullName>
        <ecNumber evidence="2">2.7.13.3</ecNumber>
    </recommendedName>
</protein>